<dbReference type="GO" id="GO:0009103">
    <property type="term" value="P:lipopolysaccharide biosynthetic process"/>
    <property type="evidence" value="ECO:0007669"/>
    <property type="project" value="TreeGrafter"/>
</dbReference>
<reference evidence="4" key="2">
    <citation type="submission" date="2020-09" db="EMBL/GenBank/DDBJ databases">
        <authorList>
            <person name="Sun Q."/>
            <person name="Kim S."/>
        </authorList>
    </citation>
    <scope>NUCLEOTIDE SEQUENCE</scope>
    <source>
        <strain evidence="4">KCTC 12368</strain>
    </source>
</reference>
<dbReference type="PANTHER" id="PTHR46401">
    <property type="entry name" value="GLYCOSYLTRANSFERASE WBBK-RELATED"/>
    <property type="match status" value="1"/>
</dbReference>
<protein>
    <submittedName>
        <fullName evidence="4">Glycosyl transferase family 1</fullName>
    </submittedName>
</protein>
<dbReference type="InterPro" id="IPR001296">
    <property type="entry name" value="Glyco_trans_1"/>
</dbReference>
<dbReference type="Pfam" id="PF00534">
    <property type="entry name" value="Glycos_transf_1"/>
    <property type="match status" value="1"/>
</dbReference>
<dbReference type="Pfam" id="PF13439">
    <property type="entry name" value="Glyco_transf_4"/>
    <property type="match status" value="1"/>
</dbReference>
<dbReference type="CDD" id="cd03809">
    <property type="entry name" value="GT4_MtfB-like"/>
    <property type="match status" value="1"/>
</dbReference>
<dbReference type="Gene3D" id="3.40.50.2000">
    <property type="entry name" value="Glycogen Phosphorylase B"/>
    <property type="match status" value="2"/>
</dbReference>
<evidence type="ECO:0000313" key="4">
    <source>
        <dbReference type="EMBL" id="GGZ38000.1"/>
    </source>
</evidence>
<name>A0A918QAE0_9BACT</name>
<dbReference type="AlphaFoldDB" id="A0A918QAE0"/>
<keyword evidence="5" id="KW-1185">Reference proteome</keyword>
<dbReference type="PANTHER" id="PTHR46401:SF2">
    <property type="entry name" value="GLYCOSYLTRANSFERASE WBBK-RELATED"/>
    <property type="match status" value="1"/>
</dbReference>
<feature type="domain" description="Glycosyl transferase family 1" evidence="2">
    <location>
        <begin position="155"/>
        <end position="312"/>
    </location>
</feature>
<evidence type="ECO:0000259" key="3">
    <source>
        <dbReference type="Pfam" id="PF13439"/>
    </source>
</evidence>
<reference evidence="4" key="1">
    <citation type="journal article" date="2014" name="Int. J. Syst. Evol. Microbiol.">
        <title>Complete genome sequence of Corynebacterium casei LMG S-19264T (=DSM 44701T), isolated from a smear-ripened cheese.</title>
        <authorList>
            <consortium name="US DOE Joint Genome Institute (JGI-PGF)"/>
            <person name="Walter F."/>
            <person name="Albersmeier A."/>
            <person name="Kalinowski J."/>
            <person name="Ruckert C."/>
        </authorList>
    </citation>
    <scope>NUCLEOTIDE SEQUENCE</scope>
    <source>
        <strain evidence="4">KCTC 12368</strain>
    </source>
</reference>
<dbReference type="EMBL" id="BMWX01000007">
    <property type="protein sequence ID" value="GGZ38000.1"/>
    <property type="molecule type" value="Genomic_DNA"/>
</dbReference>
<evidence type="ECO:0000256" key="1">
    <source>
        <dbReference type="ARBA" id="ARBA00022679"/>
    </source>
</evidence>
<feature type="domain" description="Glycosyltransferase subfamily 4-like N-terminal" evidence="3">
    <location>
        <begin position="56"/>
        <end position="151"/>
    </location>
</feature>
<comment type="caution">
    <text evidence="4">The sequence shown here is derived from an EMBL/GenBank/DDBJ whole genome shotgun (WGS) entry which is preliminary data.</text>
</comment>
<dbReference type="InterPro" id="IPR028098">
    <property type="entry name" value="Glyco_trans_4-like_N"/>
</dbReference>
<evidence type="ECO:0000313" key="5">
    <source>
        <dbReference type="Proteomes" id="UP000619457"/>
    </source>
</evidence>
<sequence>MQTKLMTNKKVLIDSRWAGDTGIGRLYKEVMNRKPMGLDCEYIPEGMGLGSPLSPLGLGSAARKSSAEVFYSPSFMPPFAPKMPFIFTVHDLMHLFYYSKMHQLYYKTVISWLSRRAKKIITVSHYSKGQLVELMGIPEQLIEVIYNGVEDSFLENKEAKNLGRPYFLYVGNRRVNKNLPNMLRAFATASLPEDFIFALSGKSDPELDALIRDLGIGDRVKFLGFIPEAELPAYYRGAFATMFVSLMEGFGLPVLESMASETPVITSTVSSLPEIAGGAAACVAPDSPEAIAKAMSKLVDDSRYYADLQQKGLVQARKFPWEKTAQSTWNEILS</sequence>
<evidence type="ECO:0000259" key="2">
    <source>
        <dbReference type="Pfam" id="PF00534"/>
    </source>
</evidence>
<gene>
    <name evidence="4" type="ORF">GCM10007049_34080</name>
</gene>
<accession>A0A918QAE0</accession>
<keyword evidence="1 4" id="KW-0808">Transferase</keyword>
<dbReference type="Proteomes" id="UP000619457">
    <property type="component" value="Unassembled WGS sequence"/>
</dbReference>
<organism evidence="4 5">
    <name type="scientific">Echinicola pacifica</name>
    <dbReference type="NCBI Taxonomy" id="346377"/>
    <lineage>
        <taxon>Bacteria</taxon>
        <taxon>Pseudomonadati</taxon>
        <taxon>Bacteroidota</taxon>
        <taxon>Cytophagia</taxon>
        <taxon>Cytophagales</taxon>
        <taxon>Cyclobacteriaceae</taxon>
        <taxon>Echinicola</taxon>
    </lineage>
</organism>
<dbReference type="SUPFAM" id="SSF53756">
    <property type="entry name" value="UDP-Glycosyltransferase/glycogen phosphorylase"/>
    <property type="match status" value="1"/>
</dbReference>
<dbReference type="GO" id="GO:0016757">
    <property type="term" value="F:glycosyltransferase activity"/>
    <property type="evidence" value="ECO:0007669"/>
    <property type="project" value="InterPro"/>
</dbReference>
<proteinExistence type="predicted"/>